<evidence type="ECO:0000313" key="3">
    <source>
        <dbReference type="Proteomes" id="UP000010472"/>
    </source>
</evidence>
<dbReference type="AlphaFoldDB" id="K9VXJ0"/>
<dbReference type="PATRIC" id="fig|1173022.3.peg.1491"/>
<feature type="compositionally biased region" description="Polar residues" evidence="1">
    <location>
        <begin position="207"/>
        <end position="229"/>
    </location>
</feature>
<protein>
    <submittedName>
        <fullName evidence="2">Uncharacterized protein</fullName>
    </submittedName>
</protein>
<dbReference type="EMBL" id="CP003620">
    <property type="protein sequence ID" value="AFZ12269.1"/>
    <property type="molecule type" value="Genomic_DNA"/>
</dbReference>
<dbReference type="HOGENOM" id="CLU_753808_0_0_3"/>
<evidence type="ECO:0000313" key="2">
    <source>
        <dbReference type="EMBL" id="AFZ12269.1"/>
    </source>
</evidence>
<name>K9VXJ0_9CYAN</name>
<dbReference type="eggNOG" id="COG0457">
    <property type="taxonomic scope" value="Bacteria"/>
</dbReference>
<dbReference type="STRING" id="1173022.Cri9333_1374"/>
<evidence type="ECO:0000256" key="1">
    <source>
        <dbReference type="SAM" id="MobiDB-lite"/>
    </source>
</evidence>
<feature type="region of interest" description="Disordered" evidence="1">
    <location>
        <begin position="244"/>
        <end position="273"/>
    </location>
</feature>
<feature type="region of interest" description="Disordered" evidence="1">
    <location>
        <begin position="198"/>
        <end position="229"/>
    </location>
</feature>
<keyword evidence="3" id="KW-1185">Reference proteome</keyword>
<sequence>MLQGIWKSLVNGFQGLFGVGNTQKSTALLLPSQPLPPLEDADYEYLLMQLIEGVAHGWQQQRILKFFDALEYRTTQEEWLAWLRRFGDRLLTSSVPNNDLAARMVQLGEIGCGEIGVMAYDIGMQLLTRQNPTDQTWDLDSPQVVYVDAEEMTLEQSFDDWNDSNPDLIYSEIEESQQPPAKIDSPPVIYVDGENTTEVNPNLDPWNDSSVELVSSETPQSQQTSVQIDSPQVIYVDAEKITDVNPNVDPWNDTSPDLVSPQTEESQPPAKLDSPQVIYVDAEKTTDVNPNIDPWNDYNPDLLSQQTEESQEFSIDELLFMLEQNPALAKEMSEQLQINNTNPEAILEAFIQQLDKDIQAQADESQN</sequence>
<dbReference type="OrthoDB" id="561288at2"/>
<reference evidence="2 3" key="1">
    <citation type="submission" date="2012-06" db="EMBL/GenBank/DDBJ databases">
        <title>Finished chromosome of genome of Crinalium epipsammum PCC 9333.</title>
        <authorList>
            <consortium name="US DOE Joint Genome Institute"/>
            <person name="Gugger M."/>
            <person name="Coursin T."/>
            <person name="Rippka R."/>
            <person name="Tandeau De Marsac N."/>
            <person name="Huntemann M."/>
            <person name="Wei C.-L."/>
            <person name="Han J."/>
            <person name="Detter J.C."/>
            <person name="Han C."/>
            <person name="Tapia R."/>
            <person name="Davenport K."/>
            <person name="Daligault H."/>
            <person name="Erkkila T."/>
            <person name="Gu W."/>
            <person name="Munk A.C.C."/>
            <person name="Teshima H."/>
            <person name="Xu Y."/>
            <person name="Chain P."/>
            <person name="Chen A."/>
            <person name="Krypides N."/>
            <person name="Mavromatis K."/>
            <person name="Markowitz V."/>
            <person name="Szeto E."/>
            <person name="Ivanova N."/>
            <person name="Mikhailova N."/>
            <person name="Ovchinnikova G."/>
            <person name="Pagani I."/>
            <person name="Pati A."/>
            <person name="Goodwin L."/>
            <person name="Peters L."/>
            <person name="Pitluck S."/>
            <person name="Woyke T."/>
            <person name="Kerfeld C."/>
        </authorList>
    </citation>
    <scope>NUCLEOTIDE SEQUENCE [LARGE SCALE GENOMIC DNA]</scope>
    <source>
        <strain evidence="2 3">PCC 9333</strain>
    </source>
</reference>
<feature type="compositionally biased region" description="Polar residues" evidence="1">
    <location>
        <begin position="252"/>
        <end position="266"/>
    </location>
</feature>
<dbReference type="RefSeq" id="WP_015202391.1">
    <property type="nucleotide sequence ID" value="NC_019753.1"/>
</dbReference>
<dbReference type="KEGG" id="cep:Cri9333_1374"/>
<organism evidence="2 3">
    <name type="scientific">Crinalium epipsammum PCC 9333</name>
    <dbReference type="NCBI Taxonomy" id="1173022"/>
    <lineage>
        <taxon>Bacteria</taxon>
        <taxon>Bacillati</taxon>
        <taxon>Cyanobacteriota</taxon>
        <taxon>Cyanophyceae</taxon>
        <taxon>Gomontiellales</taxon>
        <taxon>Gomontiellaceae</taxon>
        <taxon>Crinalium</taxon>
    </lineage>
</organism>
<accession>K9VXJ0</accession>
<gene>
    <name evidence="2" type="ORF">Cri9333_1374</name>
</gene>
<dbReference type="Proteomes" id="UP000010472">
    <property type="component" value="Chromosome"/>
</dbReference>
<proteinExistence type="predicted"/>